<gene>
    <name evidence="1" type="ORF">AVEN_19080_1</name>
</gene>
<dbReference type="Proteomes" id="UP000499080">
    <property type="component" value="Unassembled WGS sequence"/>
</dbReference>
<protein>
    <submittedName>
        <fullName evidence="1">Uncharacterized protein</fullName>
    </submittedName>
</protein>
<sequence length="78" mass="8777">MGVKYHLMPTNTPQFNTEEIPSQHQWSSTTPAAALQVNEGFTILHIKAQMESILVTNRVSIVFDMHPPDEAIYTDGHI</sequence>
<proteinExistence type="predicted"/>
<accession>A0A4Y2NFU6</accession>
<reference evidence="1 2" key="1">
    <citation type="journal article" date="2019" name="Sci. Rep.">
        <title>Orb-weaving spider Araneus ventricosus genome elucidates the spidroin gene catalogue.</title>
        <authorList>
            <person name="Kono N."/>
            <person name="Nakamura H."/>
            <person name="Ohtoshi R."/>
            <person name="Moran D.A.P."/>
            <person name="Shinohara A."/>
            <person name="Yoshida Y."/>
            <person name="Fujiwara M."/>
            <person name="Mori M."/>
            <person name="Tomita M."/>
            <person name="Arakawa K."/>
        </authorList>
    </citation>
    <scope>NUCLEOTIDE SEQUENCE [LARGE SCALE GENOMIC DNA]</scope>
</reference>
<keyword evidence="2" id="KW-1185">Reference proteome</keyword>
<organism evidence="1 2">
    <name type="scientific">Araneus ventricosus</name>
    <name type="common">Orbweaver spider</name>
    <name type="synonym">Epeira ventricosa</name>
    <dbReference type="NCBI Taxonomy" id="182803"/>
    <lineage>
        <taxon>Eukaryota</taxon>
        <taxon>Metazoa</taxon>
        <taxon>Ecdysozoa</taxon>
        <taxon>Arthropoda</taxon>
        <taxon>Chelicerata</taxon>
        <taxon>Arachnida</taxon>
        <taxon>Araneae</taxon>
        <taxon>Araneomorphae</taxon>
        <taxon>Entelegynae</taxon>
        <taxon>Araneoidea</taxon>
        <taxon>Araneidae</taxon>
        <taxon>Araneus</taxon>
    </lineage>
</organism>
<dbReference type="AlphaFoldDB" id="A0A4Y2NFU6"/>
<comment type="caution">
    <text evidence="1">The sequence shown here is derived from an EMBL/GenBank/DDBJ whole genome shotgun (WGS) entry which is preliminary data.</text>
</comment>
<evidence type="ECO:0000313" key="2">
    <source>
        <dbReference type="Proteomes" id="UP000499080"/>
    </source>
</evidence>
<name>A0A4Y2NFU6_ARAVE</name>
<evidence type="ECO:0000313" key="1">
    <source>
        <dbReference type="EMBL" id="GBN37793.1"/>
    </source>
</evidence>
<dbReference type="EMBL" id="BGPR01287202">
    <property type="protein sequence ID" value="GBN37793.1"/>
    <property type="molecule type" value="Genomic_DNA"/>
</dbReference>